<feature type="transmembrane region" description="Helical" evidence="1">
    <location>
        <begin position="95"/>
        <end position="116"/>
    </location>
</feature>
<gene>
    <name evidence="2" type="ORF">SAMN04488530_11221</name>
</gene>
<keyword evidence="1" id="KW-0812">Transmembrane</keyword>
<keyword evidence="1" id="KW-1133">Transmembrane helix</keyword>
<dbReference type="EMBL" id="FQWX01000012">
    <property type="protein sequence ID" value="SHG94300.1"/>
    <property type="molecule type" value="Genomic_DNA"/>
</dbReference>
<feature type="transmembrane region" description="Helical" evidence="1">
    <location>
        <begin position="266"/>
        <end position="291"/>
    </location>
</feature>
<feature type="transmembrane region" description="Helical" evidence="1">
    <location>
        <begin position="191"/>
        <end position="211"/>
    </location>
</feature>
<sequence>MNRNGNFKEIIKFAGTYISVCIGSGFATGQEIMQFFSAHGMISILGSMICMVILSYCGGELLEIGNTVRLRSSNDIFTYLCGDFVGKFFKMFMPLFFFCSFVVMISGSGATMNQYYGISKSIGSLILSVVVVLSVLLGINRVIDILGNIGPVIIFVSIGIGVITIARNYESLLHINEILPSLNMTKAVDKWWLSGLIYSGLNIIIVTPFLIGVGSTAKNRKNCIWGGILGGVAFMAAAIILNFGLMADIKNVYTTEIPTLYMADKISPLVGTMFSFILIAGIYTTAVPLLWSVCNSFAKEKTVKFNIIALICGILGFFGGRLPFAALVNIIYPLSGALGIIIIIGIILRKIKKNRWAKI</sequence>
<feature type="transmembrane region" description="Helical" evidence="1">
    <location>
        <begin position="122"/>
        <end position="139"/>
    </location>
</feature>
<evidence type="ECO:0000313" key="3">
    <source>
        <dbReference type="Proteomes" id="UP000243255"/>
    </source>
</evidence>
<dbReference type="Proteomes" id="UP000243255">
    <property type="component" value="Unassembled WGS sequence"/>
</dbReference>
<dbReference type="InterPro" id="IPR038728">
    <property type="entry name" value="YkvI-like"/>
</dbReference>
<name>A0A1M5NXQ3_9FIRM</name>
<evidence type="ECO:0000313" key="2">
    <source>
        <dbReference type="EMBL" id="SHG94300.1"/>
    </source>
</evidence>
<protein>
    <submittedName>
        <fullName evidence="2">Uncharacterized membrane protein YkvI</fullName>
    </submittedName>
</protein>
<evidence type="ECO:0000256" key="1">
    <source>
        <dbReference type="SAM" id="Phobius"/>
    </source>
</evidence>
<dbReference type="OrthoDB" id="4424890at2"/>
<dbReference type="STRING" id="1121321.SAMN04488530_11221"/>
<proteinExistence type="predicted"/>
<organism evidence="2 3">
    <name type="scientific">Asaccharospora irregularis DSM 2635</name>
    <dbReference type="NCBI Taxonomy" id="1121321"/>
    <lineage>
        <taxon>Bacteria</taxon>
        <taxon>Bacillati</taxon>
        <taxon>Bacillota</taxon>
        <taxon>Clostridia</taxon>
        <taxon>Peptostreptococcales</taxon>
        <taxon>Peptostreptococcaceae</taxon>
        <taxon>Asaccharospora</taxon>
    </lineage>
</organism>
<dbReference type="AlphaFoldDB" id="A0A1M5NXQ3"/>
<dbReference type="PANTHER" id="PTHR37814:SF1">
    <property type="entry name" value="MEMBRANE PROTEIN"/>
    <property type="match status" value="1"/>
</dbReference>
<feature type="transmembrane region" description="Helical" evidence="1">
    <location>
        <begin position="12"/>
        <end position="29"/>
    </location>
</feature>
<keyword evidence="1" id="KW-0472">Membrane</keyword>
<reference evidence="3" key="1">
    <citation type="submission" date="2016-11" db="EMBL/GenBank/DDBJ databases">
        <authorList>
            <person name="Varghese N."/>
            <person name="Submissions S."/>
        </authorList>
    </citation>
    <scope>NUCLEOTIDE SEQUENCE [LARGE SCALE GENOMIC DNA]</scope>
    <source>
        <strain evidence="3">DSM 2635</strain>
    </source>
</reference>
<keyword evidence="3" id="KW-1185">Reference proteome</keyword>
<feature type="transmembrane region" description="Helical" evidence="1">
    <location>
        <begin position="330"/>
        <end position="348"/>
    </location>
</feature>
<accession>A0A1M5NXQ3</accession>
<feature type="transmembrane region" description="Helical" evidence="1">
    <location>
        <begin position="303"/>
        <end position="324"/>
    </location>
</feature>
<feature type="transmembrane region" description="Helical" evidence="1">
    <location>
        <begin position="146"/>
        <end position="166"/>
    </location>
</feature>
<dbReference type="RefSeq" id="WP_073125686.1">
    <property type="nucleotide sequence ID" value="NZ_BAABCH010000099.1"/>
</dbReference>
<feature type="transmembrane region" description="Helical" evidence="1">
    <location>
        <begin position="223"/>
        <end position="246"/>
    </location>
</feature>
<dbReference type="PANTHER" id="PTHR37814">
    <property type="entry name" value="CONSERVED MEMBRANE PROTEIN"/>
    <property type="match status" value="1"/>
</dbReference>
<feature type="transmembrane region" description="Helical" evidence="1">
    <location>
        <begin position="41"/>
        <end position="62"/>
    </location>
</feature>